<dbReference type="Pfam" id="PF03100">
    <property type="entry name" value="CcmE"/>
    <property type="match status" value="1"/>
</dbReference>
<evidence type="ECO:0000256" key="4">
    <source>
        <dbReference type="ARBA" id="ARBA00022723"/>
    </source>
</evidence>
<dbReference type="PANTHER" id="PTHR34128:SF2">
    <property type="entry name" value="CYTOCHROME C-TYPE BIOGENESIS PROTEIN CCME HOMOLOG, MITOCHONDRIAL"/>
    <property type="match status" value="1"/>
</dbReference>
<accession>A0ABV3T295</accession>
<keyword evidence="3" id="KW-0812">Transmembrane</keyword>
<dbReference type="SUPFAM" id="SSF82093">
    <property type="entry name" value="Heme chaperone CcmE"/>
    <property type="match status" value="1"/>
</dbReference>
<dbReference type="RefSeq" id="WP_367995292.1">
    <property type="nucleotide sequence ID" value="NZ_JBFPJR010000039.1"/>
</dbReference>
<proteinExistence type="predicted"/>
<dbReference type="InterPro" id="IPR036127">
    <property type="entry name" value="CcmE-like_sf"/>
</dbReference>
<comment type="caution">
    <text evidence="10">The sequence shown here is derived from an EMBL/GenBank/DDBJ whole genome shotgun (WGS) entry which is preliminary data.</text>
</comment>
<evidence type="ECO:0000256" key="8">
    <source>
        <dbReference type="ARBA" id="ARBA00023004"/>
    </source>
</evidence>
<evidence type="ECO:0000256" key="1">
    <source>
        <dbReference type="ARBA" id="ARBA00004370"/>
    </source>
</evidence>
<keyword evidence="5" id="KW-0201">Cytochrome c-type biogenesis</keyword>
<keyword evidence="4" id="KW-0479">Metal-binding</keyword>
<dbReference type="PANTHER" id="PTHR34128">
    <property type="entry name" value="CYTOCHROME C-TYPE BIOGENESIS PROTEIN CCME HOMOLOG, MITOCHONDRIAL"/>
    <property type="match status" value="1"/>
</dbReference>
<protein>
    <submittedName>
        <fullName evidence="10">Cytochrome c maturation protein CcmE</fullName>
    </submittedName>
</protein>
<keyword evidence="2" id="KW-0349">Heme</keyword>
<evidence type="ECO:0000256" key="6">
    <source>
        <dbReference type="ARBA" id="ARBA00022968"/>
    </source>
</evidence>
<dbReference type="EMBL" id="JBFPJR010000039">
    <property type="protein sequence ID" value="MEX0429326.1"/>
    <property type="molecule type" value="Genomic_DNA"/>
</dbReference>
<evidence type="ECO:0000256" key="7">
    <source>
        <dbReference type="ARBA" id="ARBA00022989"/>
    </source>
</evidence>
<keyword evidence="11" id="KW-1185">Reference proteome</keyword>
<evidence type="ECO:0000256" key="5">
    <source>
        <dbReference type="ARBA" id="ARBA00022748"/>
    </source>
</evidence>
<name>A0ABV3T295_9ACTN</name>
<evidence type="ECO:0000256" key="3">
    <source>
        <dbReference type="ARBA" id="ARBA00022692"/>
    </source>
</evidence>
<dbReference type="Proteomes" id="UP001556631">
    <property type="component" value="Unassembled WGS sequence"/>
</dbReference>
<keyword evidence="6" id="KW-0735">Signal-anchor</keyword>
<evidence type="ECO:0000256" key="2">
    <source>
        <dbReference type="ARBA" id="ARBA00022617"/>
    </source>
</evidence>
<evidence type="ECO:0000256" key="9">
    <source>
        <dbReference type="ARBA" id="ARBA00023136"/>
    </source>
</evidence>
<keyword evidence="9" id="KW-0472">Membrane</keyword>
<dbReference type="InterPro" id="IPR012340">
    <property type="entry name" value="NA-bd_OB-fold"/>
</dbReference>
<reference evidence="10 11" key="1">
    <citation type="submission" date="2024-07" db="EMBL/GenBank/DDBJ databases">
        <authorList>
            <person name="Lee S."/>
            <person name="Kang M."/>
        </authorList>
    </citation>
    <scope>NUCLEOTIDE SEQUENCE [LARGE SCALE GENOMIC DNA]</scope>
    <source>
        <strain evidence="10 11">DS6</strain>
    </source>
</reference>
<evidence type="ECO:0000313" key="11">
    <source>
        <dbReference type="Proteomes" id="UP001556631"/>
    </source>
</evidence>
<gene>
    <name evidence="10" type="ORF">AB3X52_17030</name>
</gene>
<dbReference type="Gene3D" id="2.40.50.140">
    <property type="entry name" value="Nucleic acid-binding proteins"/>
    <property type="match status" value="1"/>
</dbReference>
<dbReference type="InterPro" id="IPR004329">
    <property type="entry name" value="CcmE"/>
</dbReference>
<evidence type="ECO:0000313" key="10">
    <source>
        <dbReference type="EMBL" id="MEX0429326.1"/>
    </source>
</evidence>
<keyword evidence="7" id="KW-1133">Transmembrane helix</keyword>
<keyword evidence="8" id="KW-0408">Iron</keyword>
<organism evidence="10 11">
    <name type="scientific">Nocardioides eburneus</name>
    <dbReference type="NCBI Taxonomy" id="3231482"/>
    <lineage>
        <taxon>Bacteria</taxon>
        <taxon>Bacillati</taxon>
        <taxon>Actinomycetota</taxon>
        <taxon>Actinomycetes</taxon>
        <taxon>Propionibacteriales</taxon>
        <taxon>Nocardioidaceae</taxon>
        <taxon>Nocardioides</taxon>
    </lineage>
</organism>
<sequence>MTALRIPRGWRARLPLLVLVLAVVVAVSLLATAGAEGTLTYYRTPSELLAAPSSHQVRLGGLVVDGSIHRHDGTVRFALTDGKQQVEVVSRTVPPQTFRAGQGAVVNGTLDDRGVFEARSVVVRHDNQYEPSEMLDH</sequence>
<comment type="subcellular location">
    <subcellularLocation>
        <location evidence="1">Membrane</location>
    </subcellularLocation>
</comment>